<evidence type="ECO:0000259" key="7">
    <source>
        <dbReference type="Pfam" id="PF04547"/>
    </source>
</evidence>
<dbReference type="InterPro" id="IPR007632">
    <property type="entry name" value="Anoctamin"/>
</dbReference>
<accession>A0ABR3FXP3</accession>
<comment type="caution">
    <text evidence="9">The sequence shown here is derived from an EMBL/GenBank/DDBJ whole genome shotgun (WGS) entry which is preliminary data.</text>
</comment>
<feature type="domain" description="Anoctamin alpha-beta plait" evidence="8">
    <location>
        <begin position="5"/>
        <end position="137"/>
    </location>
</feature>
<keyword evidence="10" id="KW-1185">Reference proteome</keyword>
<name>A0ABR3FXP3_9AGAR</name>
<evidence type="ECO:0000313" key="10">
    <source>
        <dbReference type="Proteomes" id="UP001465976"/>
    </source>
</evidence>
<evidence type="ECO:0000256" key="4">
    <source>
        <dbReference type="ARBA" id="ARBA00023136"/>
    </source>
</evidence>
<feature type="domain" description="Anoctamin transmembrane" evidence="7">
    <location>
        <begin position="171"/>
        <end position="693"/>
    </location>
</feature>
<dbReference type="InterPro" id="IPR049456">
    <property type="entry name" value="Anoctamin_N_fung"/>
</dbReference>
<feature type="transmembrane region" description="Helical" evidence="6">
    <location>
        <begin position="654"/>
        <end position="672"/>
    </location>
</feature>
<evidence type="ECO:0000256" key="6">
    <source>
        <dbReference type="SAM" id="Phobius"/>
    </source>
</evidence>
<proteinExistence type="predicted"/>
<comment type="subcellular location">
    <subcellularLocation>
        <location evidence="1">Membrane</location>
        <topology evidence="1">Multi-pass membrane protein</topology>
    </subcellularLocation>
</comment>
<dbReference type="EMBL" id="JBAHYK010000045">
    <property type="protein sequence ID" value="KAL0579877.1"/>
    <property type="molecule type" value="Genomic_DNA"/>
</dbReference>
<evidence type="ECO:0000313" key="9">
    <source>
        <dbReference type="EMBL" id="KAL0579877.1"/>
    </source>
</evidence>
<sequence length="749" mass="84618">MSIDDVDLVISFRTSRQTSQSKQHIRDEVAKAEEQYKLLIRLLTSAGFTAVGRRGDSLGHILVFVSCPEKLLRNLVKTERDSDFLNGLPVTPVTKEAAAALPIAPADRLRLVHAYITSSPVDGGLGINSESKQWNLVESVICLHDREFNDKWIHAWTTRWIGGSVGLERLRQQFGESISLYFAFLDGYTRALVFPAVLGLSFYFFGTPYSPLYSSLVVLWSIGFVEWWRARERLIAVRFGTQGSFKVEKSRVGVDHRNKPRWWQRELRMLSSVPVIFAFAGILGLLMTAIFVFEAFVTQLYTGPGQKFASFSPTVLFVVLIPRVVAIFQVCVRWFTEWESHTHHSTHNASLTLKTFMFTALVAYLGLALSAFVYVPFGEGVMRIVQTWLDKTTNATTDSTDASTRIWDINPNHKLNPGRLRDQMFAYTVTNQIVNTFQEIGLPFVVRKISAFTAKKNTSSSSTPSSSSNSSSSALRKKVVFEDEKEKGGQEEKEFLEGVREQVALPDYDLFSDYSEMVIQFGYVALWSTIWPLAPVMALVNNIFEIRSDAFKITVHTRRPIPVRTDSIGPWLEALSFLTWLSALTNSALVYLFCPREQDSCEKGGGLWKYSAVDRVHKQLFDAAQAAAGVGELRSVKTPGDSAWSEGTRATVELLTMALLVALLASHGYLLLRIVIRHIVNRVVWKESKERIERENEERRVKETFLKSLVVEKVGDVSTRVKAVDMVEKHGFWDHEEGVEELQRILKEA</sequence>
<feature type="transmembrane region" description="Helical" evidence="6">
    <location>
        <begin position="313"/>
        <end position="335"/>
    </location>
</feature>
<dbReference type="Pfam" id="PF20877">
    <property type="entry name" value="Anoctamin_N"/>
    <property type="match status" value="1"/>
</dbReference>
<dbReference type="InterPro" id="IPR049452">
    <property type="entry name" value="Anoctamin_TM"/>
</dbReference>
<evidence type="ECO:0000259" key="8">
    <source>
        <dbReference type="Pfam" id="PF20877"/>
    </source>
</evidence>
<feature type="coiled-coil region" evidence="5">
    <location>
        <begin position="15"/>
        <end position="42"/>
    </location>
</feature>
<dbReference type="PANTHER" id="PTHR12308">
    <property type="entry name" value="ANOCTAMIN"/>
    <property type="match status" value="1"/>
</dbReference>
<gene>
    <name evidence="9" type="ORF">V5O48_002124</name>
</gene>
<evidence type="ECO:0008006" key="11">
    <source>
        <dbReference type="Google" id="ProtNLM"/>
    </source>
</evidence>
<evidence type="ECO:0000256" key="1">
    <source>
        <dbReference type="ARBA" id="ARBA00004141"/>
    </source>
</evidence>
<feature type="transmembrane region" description="Helical" evidence="6">
    <location>
        <begin position="211"/>
        <end position="228"/>
    </location>
</feature>
<feature type="transmembrane region" description="Helical" evidence="6">
    <location>
        <begin position="269"/>
        <end position="293"/>
    </location>
</feature>
<organism evidence="9 10">
    <name type="scientific">Marasmius crinis-equi</name>
    <dbReference type="NCBI Taxonomy" id="585013"/>
    <lineage>
        <taxon>Eukaryota</taxon>
        <taxon>Fungi</taxon>
        <taxon>Dikarya</taxon>
        <taxon>Basidiomycota</taxon>
        <taxon>Agaricomycotina</taxon>
        <taxon>Agaricomycetes</taxon>
        <taxon>Agaricomycetidae</taxon>
        <taxon>Agaricales</taxon>
        <taxon>Marasmiineae</taxon>
        <taxon>Marasmiaceae</taxon>
        <taxon>Marasmius</taxon>
    </lineage>
</organism>
<dbReference type="Proteomes" id="UP001465976">
    <property type="component" value="Unassembled WGS sequence"/>
</dbReference>
<feature type="transmembrane region" description="Helical" evidence="6">
    <location>
        <begin position="356"/>
        <end position="377"/>
    </location>
</feature>
<reference evidence="9 10" key="1">
    <citation type="submission" date="2024-02" db="EMBL/GenBank/DDBJ databases">
        <title>A draft genome for the cacao thread blight pathogen Marasmius crinis-equi.</title>
        <authorList>
            <person name="Cohen S.P."/>
            <person name="Baruah I.K."/>
            <person name="Amoako-Attah I."/>
            <person name="Bukari Y."/>
            <person name="Meinhardt L.W."/>
            <person name="Bailey B.A."/>
        </authorList>
    </citation>
    <scope>NUCLEOTIDE SEQUENCE [LARGE SCALE GENOMIC DNA]</scope>
    <source>
        <strain evidence="9 10">GH-76</strain>
    </source>
</reference>
<keyword evidence="4 6" id="KW-0472">Membrane</keyword>
<keyword evidence="3 6" id="KW-1133">Transmembrane helix</keyword>
<keyword evidence="2 6" id="KW-0812">Transmembrane</keyword>
<protein>
    <recommendedName>
        <fullName evidence="11">DUF590-domain-containing protein</fullName>
    </recommendedName>
</protein>
<dbReference type="PANTHER" id="PTHR12308:SF73">
    <property type="entry name" value="ANOCTAMIN"/>
    <property type="match status" value="1"/>
</dbReference>
<dbReference type="Pfam" id="PF04547">
    <property type="entry name" value="Anoctamin"/>
    <property type="match status" value="1"/>
</dbReference>
<keyword evidence="5" id="KW-0175">Coiled coil</keyword>
<evidence type="ECO:0000256" key="3">
    <source>
        <dbReference type="ARBA" id="ARBA00022989"/>
    </source>
</evidence>
<evidence type="ECO:0000256" key="2">
    <source>
        <dbReference type="ARBA" id="ARBA00022692"/>
    </source>
</evidence>
<evidence type="ECO:0000256" key="5">
    <source>
        <dbReference type="SAM" id="Coils"/>
    </source>
</evidence>